<evidence type="ECO:0000256" key="1">
    <source>
        <dbReference type="ARBA" id="ARBA00023015"/>
    </source>
</evidence>
<dbReference type="InterPro" id="IPR010982">
    <property type="entry name" value="Lambda_DNA-bd_dom_sf"/>
</dbReference>
<dbReference type="Pfam" id="PF00356">
    <property type="entry name" value="LacI"/>
    <property type="match status" value="1"/>
</dbReference>
<dbReference type="InterPro" id="IPR000843">
    <property type="entry name" value="HTH_LacI"/>
</dbReference>
<dbReference type="GO" id="GO:0003700">
    <property type="term" value="F:DNA-binding transcription factor activity"/>
    <property type="evidence" value="ECO:0007669"/>
    <property type="project" value="TreeGrafter"/>
</dbReference>
<reference evidence="5 6" key="1">
    <citation type="submission" date="2019-03" db="EMBL/GenBank/DDBJ databases">
        <title>Draft genome sequences of novel Actinobacteria.</title>
        <authorList>
            <person name="Sahin N."/>
            <person name="Ay H."/>
            <person name="Saygin H."/>
        </authorList>
    </citation>
    <scope>NUCLEOTIDE SEQUENCE [LARGE SCALE GENOMIC DNA]</scope>
    <source>
        <strain evidence="5 6">5K138</strain>
    </source>
</reference>
<dbReference type="InParanoid" id="A0A4R5DD20"/>
<dbReference type="SUPFAM" id="SSF47413">
    <property type="entry name" value="lambda repressor-like DNA-binding domains"/>
    <property type="match status" value="1"/>
</dbReference>
<evidence type="ECO:0000259" key="4">
    <source>
        <dbReference type="PROSITE" id="PS50932"/>
    </source>
</evidence>
<dbReference type="OrthoDB" id="9785139at2"/>
<accession>A0A4R5DD20</accession>
<dbReference type="PROSITE" id="PS50932">
    <property type="entry name" value="HTH_LACI_2"/>
    <property type="match status" value="1"/>
</dbReference>
<gene>
    <name evidence="5" type="ORF">E1269_13680</name>
</gene>
<evidence type="ECO:0000313" key="6">
    <source>
        <dbReference type="Proteomes" id="UP000294739"/>
    </source>
</evidence>
<dbReference type="CDD" id="cd01392">
    <property type="entry name" value="HTH_LacI"/>
    <property type="match status" value="1"/>
</dbReference>
<keyword evidence="6" id="KW-1185">Reference proteome</keyword>
<dbReference type="Proteomes" id="UP000294739">
    <property type="component" value="Unassembled WGS sequence"/>
</dbReference>
<dbReference type="CDD" id="cd01574">
    <property type="entry name" value="PBP1_LacI"/>
    <property type="match status" value="1"/>
</dbReference>
<evidence type="ECO:0000256" key="2">
    <source>
        <dbReference type="ARBA" id="ARBA00023125"/>
    </source>
</evidence>
<name>A0A4R5DD20_9ACTN</name>
<dbReference type="SMART" id="SM00354">
    <property type="entry name" value="HTH_LACI"/>
    <property type="match status" value="1"/>
</dbReference>
<dbReference type="PANTHER" id="PTHR30146">
    <property type="entry name" value="LACI-RELATED TRANSCRIPTIONAL REPRESSOR"/>
    <property type="match status" value="1"/>
</dbReference>
<sequence length="335" mass="35571">MIDVARLAGVSPQTVSRVVNDHPNVTPHVRERVQWAISQLRYRRNPAARSLVTSRTMSIGVVSWGLAQHGPSVALTGIAEAARREGYTTNLVGLADTDKAAMRAAIGHLVDDHVDGIVLLAPVEAALHALDGVRTVVPLVVFEPGGVPRPDSFAVDEVAGARIATQHLLTRGHTKVLHLCGPPGWLATEARIRGWREALTSAGLHAPIPVPTSWDAASGYRAAEIVTGQPDITAVFVANDQTALGLMAGLTERGVRIPDDIAVVGFDDFPEAAYFSPSLTTVRVDFAALGRLAVDKILALLRRETSEAGSPVVPELVVRASSGGPDRHQRQEGTV</sequence>
<organism evidence="5 6">
    <name type="scientific">Jiangella asiatica</name>
    <dbReference type="NCBI Taxonomy" id="2530372"/>
    <lineage>
        <taxon>Bacteria</taxon>
        <taxon>Bacillati</taxon>
        <taxon>Actinomycetota</taxon>
        <taxon>Actinomycetes</taxon>
        <taxon>Jiangellales</taxon>
        <taxon>Jiangellaceae</taxon>
        <taxon>Jiangella</taxon>
    </lineage>
</organism>
<dbReference type="GO" id="GO:0000976">
    <property type="term" value="F:transcription cis-regulatory region binding"/>
    <property type="evidence" value="ECO:0007669"/>
    <property type="project" value="TreeGrafter"/>
</dbReference>
<proteinExistence type="predicted"/>
<comment type="caution">
    <text evidence="5">The sequence shown here is derived from an EMBL/GenBank/DDBJ whole genome shotgun (WGS) entry which is preliminary data.</text>
</comment>
<keyword evidence="1" id="KW-0805">Transcription regulation</keyword>
<dbReference type="PROSITE" id="PS00356">
    <property type="entry name" value="HTH_LACI_1"/>
    <property type="match status" value="1"/>
</dbReference>
<keyword evidence="3" id="KW-0804">Transcription</keyword>
<dbReference type="AlphaFoldDB" id="A0A4R5DD20"/>
<dbReference type="Gene3D" id="3.40.50.2300">
    <property type="match status" value="2"/>
</dbReference>
<keyword evidence="2 5" id="KW-0238">DNA-binding</keyword>
<dbReference type="Gene3D" id="1.10.260.40">
    <property type="entry name" value="lambda repressor-like DNA-binding domains"/>
    <property type="match status" value="1"/>
</dbReference>
<evidence type="ECO:0000256" key="3">
    <source>
        <dbReference type="ARBA" id="ARBA00023163"/>
    </source>
</evidence>
<protein>
    <submittedName>
        <fullName evidence="5">LacI family DNA-binding transcriptional regulator</fullName>
    </submittedName>
</protein>
<evidence type="ECO:0000313" key="5">
    <source>
        <dbReference type="EMBL" id="TDE09731.1"/>
    </source>
</evidence>
<dbReference type="InterPro" id="IPR046335">
    <property type="entry name" value="LacI/GalR-like_sensor"/>
</dbReference>
<feature type="domain" description="HTH lacI-type" evidence="4">
    <location>
        <begin position="1"/>
        <end position="53"/>
    </location>
</feature>
<dbReference type="EMBL" id="SMKZ01000017">
    <property type="protein sequence ID" value="TDE09731.1"/>
    <property type="molecule type" value="Genomic_DNA"/>
</dbReference>
<dbReference type="SUPFAM" id="SSF53822">
    <property type="entry name" value="Periplasmic binding protein-like I"/>
    <property type="match status" value="1"/>
</dbReference>
<dbReference type="InterPro" id="IPR028082">
    <property type="entry name" value="Peripla_BP_I"/>
</dbReference>
<dbReference type="Pfam" id="PF13377">
    <property type="entry name" value="Peripla_BP_3"/>
    <property type="match status" value="1"/>
</dbReference>
<dbReference type="PANTHER" id="PTHR30146:SF109">
    <property type="entry name" value="HTH-TYPE TRANSCRIPTIONAL REGULATOR GALS"/>
    <property type="match status" value="1"/>
</dbReference>